<evidence type="ECO:0000256" key="1">
    <source>
        <dbReference type="SAM" id="Phobius"/>
    </source>
</evidence>
<accession>A0A2M9WC04</accession>
<dbReference type="AlphaFoldDB" id="A0A2M9WC04"/>
<reference evidence="2 3" key="1">
    <citation type="submission" date="2017-11" db="EMBL/GenBank/DDBJ databases">
        <title>The genome sequence of Pantoea rodasii DSM 26611.</title>
        <authorList>
            <person name="Gao J."/>
            <person name="Mao X."/>
            <person name="Sun J."/>
        </authorList>
    </citation>
    <scope>NUCLEOTIDE SEQUENCE [LARGE SCALE GENOMIC DNA]</scope>
    <source>
        <strain evidence="2 3">DSM 26611</strain>
    </source>
</reference>
<name>A0A2M9WC04_9GAMM</name>
<dbReference type="PROSITE" id="PS51257">
    <property type="entry name" value="PROKAR_LIPOPROTEIN"/>
    <property type="match status" value="1"/>
</dbReference>
<evidence type="ECO:0000313" key="3">
    <source>
        <dbReference type="Proteomes" id="UP000232062"/>
    </source>
</evidence>
<protein>
    <submittedName>
        <fullName evidence="2">Uncharacterized protein</fullName>
    </submittedName>
</protein>
<feature type="transmembrane region" description="Helical" evidence="1">
    <location>
        <begin position="13"/>
        <end position="38"/>
    </location>
</feature>
<evidence type="ECO:0000313" key="2">
    <source>
        <dbReference type="EMBL" id="PJZ05059.1"/>
    </source>
</evidence>
<sequence length="87" mass="9845">MAEWRAMLTVPDLLLMAGLAAINLSLWWMMLAACRRYLLRRSRPRYPRRWAGFLPPSRTPLPLPLPLPLAGLVTGLASAWLILVLIP</sequence>
<dbReference type="EMBL" id="PIQI01000022">
    <property type="protein sequence ID" value="PJZ05059.1"/>
    <property type="molecule type" value="Genomic_DNA"/>
</dbReference>
<comment type="caution">
    <text evidence="2">The sequence shown here is derived from an EMBL/GenBank/DDBJ whole genome shotgun (WGS) entry which is preliminary data.</text>
</comment>
<feature type="transmembrane region" description="Helical" evidence="1">
    <location>
        <begin position="67"/>
        <end position="86"/>
    </location>
</feature>
<gene>
    <name evidence="2" type="ORF">PRCB_13300</name>
</gene>
<keyword evidence="1" id="KW-1133">Transmembrane helix</keyword>
<proteinExistence type="predicted"/>
<keyword evidence="1" id="KW-0472">Membrane</keyword>
<keyword evidence="1" id="KW-0812">Transmembrane</keyword>
<keyword evidence="3" id="KW-1185">Reference proteome</keyword>
<organism evidence="2 3">
    <name type="scientific">Pantoea rodasii</name>
    <dbReference type="NCBI Taxonomy" id="1076549"/>
    <lineage>
        <taxon>Bacteria</taxon>
        <taxon>Pseudomonadati</taxon>
        <taxon>Pseudomonadota</taxon>
        <taxon>Gammaproteobacteria</taxon>
        <taxon>Enterobacterales</taxon>
        <taxon>Erwiniaceae</taxon>
        <taxon>Pantoea</taxon>
    </lineage>
</organism>
<dbReference type="Proteomes" id="UP000232062">
    <property type="component" value="Unassembled WGS sequence"/>
</dbReference>